<evidence type="ECO:0000313" key="2">
    <source>
        <dbReference type="EMBL" id="TDQ11645.1"/>
    </source>
</evidence>
<feature type="chain" id="PRO_5020662084" evidence="1">
    <location>
        <begin position="20"/>
        <end position="344"/>
    </location>
</feature>
<keyword evidence="1" id="KW-0732">Signal</keyword>
<dbReference type="AlphaFoldDB" id="A0A4R6SZY4"/>
<keyword evidence="3" id="KW-1185">Reference proteome</keyword>
<name>A0A4R6SZY4_9SPHI</name>
<dbReference type="RefSeq" id="WP_243732428.1">
    <property type="nucleotide sequence ID" value="NZ_SNYC01000003.1"/>
</dbReference>
<keyword evidence="2" id="KW-0503">Monooxygenase</keyword>
<dbReference type="Proteomes" id="UP000295620">
    <property type="component" value="Unassembled WGS sequence"/>
</dbReference>
<evidence type="ECO:0000313" key="3">
    <source>
        <dbReference type="Proteomes" id="UP000295620"/>
    </source>
</evidence>
<comment type="caution">
    <text evidence="2">The sequence shown here is derived from an EMBL/GenBank/DDBJ whole genome shotgun (WGS) entry which is preliminary data.</text>
</comment>
<dbReference type="GO" id="GO:0004497">
    <property type="term" value="F:monooxygenase activity"/>
    <property type="evidence" value="ECO:0007669"/>
    <property type="project" value="UniProtKB-KW"/>
</dbReference>
<protein>
    <submittedName>
        <fullName evidence="2">Methane monooxygenase PmoA-like</fullName>
    </submittedName>
</protein>
<organism evidence="2 3">
    <name type="scientific">Pedobacter metabolipauper</name>
    <dbReference type="NCBI Taxonomy" id="425513"/>
    <lineage>
        <taxon>Bacteria</taxon>
        <taxon>Pseudomonadati</taxon>
        <taxon>Bacteroidota</taxon>
        <taxon>Sphingobacteriia</taxon>
        <taxon>Sphingobacteriales</taxon>
        <taxon>Sphingobacteriaceae</taxon>
        <taxon>Pedobacter</taxon>
    </lineage>
</organism>
<gene>
    <name evidence="2" type="ORF">ATK78_0768</name>
</gene>
<reference evidence="2 3" key="1">
    <citation type="submission" date="2019-03" db="EMBL/GenBank/DDBJ databases">
        <title>Genomic Encyclopedia of Archaeal and Bacterial Type Strains, Phase II (KMG-II): from individual species to whole genera.</title>
        <authorList>
            <person name="Goeker M."/>
        </authorList>
    </citation>
    <scope>NUCLEOTIDE SEQUENCE [LARGE SCALE GENOMIC DNA]</scope>
    <source>
        <strain evidence="2 3">DSM 19035</strain>
    </source>
</reference>
<accession>A0A4R6SZY4</accession>
<keyword evidence="2" id="KW-0560">Oxidoreductase</keyword>
<dbReference type="EMBL" id="SNYC01000003">
    <property type="protein sequence ID" value="TDQ11645.1"/>
    <property type="molecule type" value="Genomic_DNA"/>
</dbReference>
<dbReference type="InterPro" id="IPR029475">
    <property type="entry name" value="DUF6807"/>
</dbReference>
<proteinExistence type="predicted"/>
<feature type="signal peptide" evidence="1">
    <location>
        <begin position="1"/>
        <end position="19"/>
    </location>
</feature>
<evidence type="ECO:0000256" key="1">
    <source>
        <dbReference type="SAM" id="SignalP"/>
    </source>
</evidence>
<sequence length="344" mass="38458">MMNKFLILIFCLFSLSIYAQTKKVDFVKSKTENKVDVLIGDTFFTSLLFPVALEKPVLYPLIAANGLTVTRGFPLSSRDGERIDHPHHVGYWLNYESVNGLDFWNNSYNIPAEKKVNYGWIRNVKVDQISAGKKAGKLSYSANWESQSKNILLKEQTTFLFSGTDSTRTIDRITTLTAQNEPVLFKDVKDGMVGLRVTKELEFPSDKTEEFTDSKGNVTRVSAASNGANGSYTSSAGKTGNDVWGTRGNWCLLWGTKDGKPISVAMIDHPKNPGYPTYWHARDYGLFAANPLGQQVFSNGKEKLNLSLKPGESVTFRYRLIITSDVKMNTDVLNQQALDFSTTK</sequence>
<dbReference type="Pfam" id="PF14100">
    <property type="entry name" value="DUF6807"/>
    <property type="match status" value="1"/>
</dbReference>